<keyword evidence="4" id="KW-1185">Reference proteome</keyword>
<evidence type="ECO:0000313" key="4">
    <source>
        <dbReference type="Proteomes" id="UP001591681"/>
    </source>
</evidence>
<dbReference type="PANTHER" id="PTHR37984:SF15">
    <property type="entry name" value="INTEGRASE CATALYTIC DOMAIN-CONTAINING PROTEIN"/>
    <property type="match status" value="1"/>
</dbReference>
<dbReference type="PROSITE" id="PS50994">
    <property type="entry name" value="INTEGRASE"/>
    <property type="match status" value="1"/>
</dbReference>
<feature type="domain" description="Integrase catalytic" evidence="2">
    <location>
        <begin position="524"/>
        <end position="668"/>
    </location>
</feature>
<dbReference type="Gene3D" id="3.10.10.10">
    <property type="entry name" value="HIV Type 1 Reverse Transcriptase, subunit A, domain 1"/>
    <property type="match status" value="1"/>
</dbReference>
<dbReference type="InterPro" id="IPR036397">
    <property type="entry name" value="RNaseH_sf"/>
</dbReference>
<proteinExistence type="predicted"/>
<dbReference type="AlphaFoldDB" id="A0ABD1K5A5"/>
<gene>
    <name evidence="3" type="ORF">ACEWY4_009032</name>
</gene>
<dbReference type="Pfam" id="PF05699">
    <property type="entry name" value="Dimer_Tnp_hAT"/>
    <property type="match status" value="1"/>
</dbReference>
<dbReference type="GO" id="GO:0006259">
    <property type="term" value="P:DNA metabolic process"/>
    <property type="evidence" value="ECO:0007669"/>
    <property type="project" value="UniProtKB-ARBA"/>
</dbReference>
<dbReference type="EMBL" id="JBHFQA010000008">
    <property type="protein sequence ID" value="KAL2094313.1"/>
    <property type="molecule type" value="Genomic_DNA"/>
</dbReference>
<dbReference type="InterPro" id="IPR050951">
    <property type="entry name" value="Retrovirus_Pol_polyprotein"/>
</dbReference>
<dbReference type="Proteomes" id="UP001591681">
    <property type="component" value="Unassembled WGS sequence"/>
</dbReference>
<sequence>MAAQAKVRERLKKGELKTKENQSVDEVQDYSSTNFNLGSVDENLLSFWKAQGQTFPRLQHLAKRILSIPATSAASERSFSAAGRVIEARRSRLNPDTVDAILFLHTHLFGDDQAFAACRRLEAAEHRGPNIGVARLRASDPIRLAPQTETAVWAYVPEAPRADQEDVLLEDCYYGGQEWCVGRAVTRLREGRVLLRVCNPHPYPVVLPPRRPLARVMHLGQDDIQELNQLVMRQEADAVVEVDVRPVSSPFPTCLSTLLQQTEGLTPSQSNQLRGLLERCQKLFAQDEEDYGRTDAVYHTIPTGDAAPIRQRYRPVPPNLYNELRTLLRDMLDSGVIRESASPWAAPTINADALSRLPEAVAAVTAVTSATVQQVDAPSSAVEGSWLDRQGQDLELAKIRQWRQDRRRPIWEERQSLQPAGRQLLGEWERLEVRDGVLVRRHLTRDGLGEGVAIVAPAAEKKMLWDQYHAALGHVKGSRLLMAPQERLFWIGMSRDSHQWAQECPQCVLGRPEAGPRAPLCSIASGYPWETLALDYFSWRRPEDSHQYILVIVDLFSRFAFAVPTTDQTAATTAKVLWGTVFQPFGCPERILTDQGATFEADLMQQLCELYGCRKVRTTPYHPQGNGACERINQTILSLLNTPELREQPRCRSIFQGLCTRITTRPTV</sequence>
<dbReference type="InterPro" id="IPR043502">
    <property type="entry name" value="DNA/RNA_pol_sf"/>
</dbReference>
<evidence type="ECO:0000313" key="3">
    <source>
        <dbReference type="EMBL" id="KAL2094313.1"/>
    </source>
</evidence>
<protein>
    <recommendedName>
        <fullName evidence="1">Gypsy retrotransposon integrase-like protein 1</fullName>
    </recommendedName>
</protein>
<organism evidence="3 4">
    <name type="scientific">Coilia grayii</name>
    <name type="common">Gray's grenadier anchovy</name>
    <dbReference type="NCBI Taxonomy" id="363190"/>
    <lineage>
        <taxon>Eukaryota</taxon>
        <taxon>Metazoa</taxon>
        <taxon>Chordata</taxon>
        <taxon>Craniata</taxon>
        <taxon>Vertebrata</taxon>
        <taxon>Euteleostomi</taxon>
        <taxon>Actinopterygii</taxon>
        <taxon>Neopterygii</taxon>
        <taxon>Teleostei</taxon>
        <taxon>Clupei</taxon>
        <taxon>Clupeiformes</taxon>
        <taxon>Clupeoidei</taxon>
        <taxon>Engraulidae</taxon>
        <taxon>Coilinae</taxon>
        <taxon>Coilia</taxon>
    </lineage>
</organism>
<dbReference type="Gene3D" id="3.30.420.10">
    <property type="entry name" value="Ribonuclease H-like superfamily/Ribonuclease H"/>
    <property type="match status" value="1"/>
</dbReference>
<dbReference type="InterPro" id="IPR012337">
    <property type="entry name" value="RNaseH-like_sf"/>
</dbReference>
<name>A0ABD1K5A5_9TELE</name>
<dbReference type="PANTHER" id="PTHR37984">
    <property type="entry name" value="PROTEIN CBG26694"/>
    <property type="match status" value="1"/>
</dbReference>
<dbReference type="InterPro" id="IPR008906">
    <property type="entry name" value="HATC_C_dom"/>
</dbReference>
<reference evidence="3 4" key="1">
    <citation type="submission" date="2024-09" db="EMBL/GenBank/DDBJ databases">
        <title>A chromosome-level genome assembly of Gray's grenadier anchovy, Coilia grayii.</title>
        <authorList>
            <person name="Fu Z."/>
        </authorList>
    </citation>
    <scope>NUCLEOTIDE SEQUENCE [LARGE SCALE GENOMIC DNA]</scope>
    <source>
        <strain evidence="3">G4</strain>
        <tissue evidence="3">Muscle</tissue>
    </source>
</reference>
<accession>A0ABD1K5A5</accession>
<dbReference type="Pfam" id="PF00665">
    <property type="entry name" value="rve"/>
    <property type="match status" value="1"/>
</dbReference>
<dbReference type="Pfam" id="PF17921">
    <property type="entry name" value="Integrase_H2C2"/>
    <property type="match status" value="1"/>
</dbReference>
<dbReference type="SUPFAM" id="SSF56672">
    <property type="entry name" value="DNA/RNA polymerases"/>
    <property type="match status" value="1"/>
</dbReference>
<dbReference type="InterPro" id="IPR001584">
    <property type="entry name" value="Integrase_cat-core"/>
</dbReference>
<evidence type="ECO:0000259" key="2">
    <source>
        <dbReference type="PROSITE" id="PS50994"/>
    </source>
</evidence>
<evidence type="ECO:0000256" key="1">
    <source>
        <dbReference type="ARBA" id="ARBA00039658"/>
    </source>
</evidence>
<dbReference type="InterPro" id="IPR041588">
    <property type="entry name" value="Integrase_H2C2"/>
</dbReference>
<comment type="caution">
    <text evidence="3">The sequence shown here is derived from an EMBL/GenBank/DDBJ whole genome shotgun (WGS) entry which is preliminary data.</text>
</comment>
<dbReference type="Gene3D" id="1.10.340.70">
    <property type="match status" value="1"/>
</dbReference>
<dbReference type="SUPFAM" id="SSF53098">
    <property type="entry name" value="Ribonuclease H-like"/>
    <property type="match status" value="2"/>
</dbReference>